<evidence type="ECO:0008006" key="5">
    <source>
        <dbReference type="Google" id="ProtNLM"/>
    </source>
</evidence>
<dbReference type="InterPro" id="IPR039527">
    <property type="entry name" value="PIGG/GPI7"/>
</dbReference>
<reference evidence="3" key="1">
    <citation type="submission" date="2023-06" db="EMBL/GenBank/DDBJ databases">
        <title>Male Hemibagrus guttatus genome.</title>
        <authorList>
            <person name="Bian C."/>
        </authorList>
    </citation>
    <scope>NUCLEOTIDE SEQUENCE</scope>
    <source>
        <strain evidence="3">Male_cb2023</strain>
        <tissue evidence="3">Muscle</tissue>
    </source>
</reference>
<accession>A0AAE0QWV5</accession>
<keyword evidence="2" id="KW-0472">Membrane</keyword>
<dbReference type="InterPro" id="IPR017850">
    <property type="entry name" value="Alkaline_phosphatase_core_sf"/>
</dbReference>
<keyword evidence="2" id="KW-0812">Transmembrane</keyword>
<gene>
    <name evidence="3" type="ORF">QTP70_004761</name>
</gene>
<organism evidence="3 4">
    <name type="scientific">Hemibagrus guttatus</name>
    <dbReference type="NCBI Taxonomy" id="175788"/>
    <lineage>
        <taxon>Eukaryota</taxon>
        <taxon>Metazoa</taxon>
        <taxon>Chordata</taxon>
        <taxon>Craniata</taxon>
        <taxon>Vertebrata</taxon>
        <taxon>Euteleostomi</taxon>
        <taxon>Actinopterygii</taxon>
        <taxon>Neopterygii</taxon>
        <taxon>Teleostei</taxon>
        <taxon>Ostariophysi</taxon>
        <taxon>Siluriformes</taxon>
        <taxon>Bagridae</taxon>
        <taxon>Hemibagrus</taxon>
    </lineage>
</organism>
<dbReference type="SUPFAM" id="SSF53649">
    <property type="entry name" value="Alkaline phosphatase-like"/>
    <property type="match status" value="1"/>
</dbReference>
<feature type="transmembrane region" description="Helical" evidence="2">
    <location>
        <begin position="6"/>
        <end position="28"/>
    </location>
</feature>
<keyword evidence="2" id="KW-1133">Transmembrane helix</keyword>
<dbReference type="EMBL" id="JAUCMX010000009">
    <property type="protein sequence ID" value="KAK3535206.1"/>
    <property type="molecule type" value="Genomic_DNA"/>
</dbReference>
<name>A0AAE0QWV5_9TELE</name>
<dbReference type="GO" id="GO:0006506">
    <property type="term" value="P:GPI anchor biosynthetic process"/>
    <property type="evidence" value="ECO:0007669"/>
    <property type="project" value="InterPro"/>
</dbReference>
<dbReference type="Proteomes" id="UP001274896">
    <property type="component" value="Unassembled WGS sequence"/>
</dbReference>
<evidence type="ECO:0000256" key="1">
    <source>
        <dbReference type="SAM" id="MobiDB-lite"/>
    </source>
</evidence>
<dbReference type="GO" id="GO:0051267">
    <property type="term" value="F:CP2 mannose-ethanolamine phosphotransferase activity"/>
    <property type="evidence" value="ECO:0007669"/>
    <property type="project" value="TreeGrafter"/>
</dbReference>
<dbReference type="Gene3D" id="3.40.720.10">
    <property type="entry name" value="Alkaline Phosphatase, subunit A"/>
    <property type="match status" value="1"/>
</dbReference>
<dbReference type="GO" id="GO:0005789">
    <property type="term" value="C:endoplasmic reticulum membrane"/>
    <property type="evidence" value="ECO:0007669"/>
    <property type="project" value="TreeGrafter"/>
</dbReference>
<dbReference type="PANTHER" id="PTHR23072">
    <property type="entry name" value="PHOSPHATIDYLINOSITOL GLYCAN-RELATED"/>
    <property type="match status" value="1"/>
</dbReference>
<evidence type="ECO:0000256" key="2">
    <source>
        <dbReference type="SAM" id="Phobius"/>
    </source>
</evidence>
<keyword evidence="4" id="KW-1185">Reference proteome</keyword>
<dbReference type="AlphaFoldDB" id="A0AAE0QWV5"/>
<comment type="caution">
    <text evidence="3">The sequence shown here is derived from an EMBL/GenBank/DDBJ whole genome shotgun (WGS) entry which is preliminary data.</text>
</comment>
<dbReference type="PANTHER" id="PTHR23072:SF0">
    <property type="entry name" value="GPI ETHANOLAMINE PHOSPHATE TRANSFERASE 2"/>
    <property type="match status" value="1"/>
</dbReference>
<sequence length="183" mass="19796">MKLSSSVFSALCLIIELLGIALFLRGFFPVPIKSSLSSNSKLSDLPAEPVVGSSPNSTKVPPPLFNKVVIVLIDALRDDFVFGPNGKRFMPYTRNLVESGSSHGFIAKARPPTVTMPRIKYDTVPVYKVSSMKNLSGLHIATCEPLPKLEAHNSSVLQRALTSTPLEICGINWNSNCMPGLLA</sequence>
<protein>
    <recommendedName>
        <fullName evidence="5">GPI ethanolamine phosphate transferase 2</fullName>
    </recommendedName>
</protein>
<evidence type="ECO:0000313" key="4">
    <source>
        <dbReference type="Proteomes" id="UP001274896"/>
    </source>
</evidence>
<feature type="region of interest" description="Disordered" evidence="1">
    <location>
        <begin position="37"/>
        <end position="56"/>
    </location>
</feature>
<proteinExistence type="predicted"/>
<evidence type="ECO:0000313" key="3">
    <source>
        <dbReference type="EMBL" id="KAK3535206.1"/>
    </source>
</evidence>